<reference evidence="2" key="1">
    <citation type="submission" date="2017-02" db="EMBL/GenBank/DDBJ databases">
        <title>Comparative genomics and description of representatives of a novel lineage of planctomycetes thriving in anoxic sediments.</title>
        <authorList>
            <person name="Spring S."/>
            <person name="Bunk B."/>
            <person name="Sproer C."/>
        </authorList>
    </citation>
    <scope>NUCLEOTIDE SEQUENCE [LARGE SCALE GENOMIC DNA]</scope>
    <source>
        <strain evidence="2">SM-Chi-D1</strain>
    </source>
</reference>
<dbReference type="InterPro" id="IPR036583">
    <property type="entry name" value="23S_rRNA_IVS_sf"/>
</dbReference>
<accession>A0A1Q2MAR7</accession>
<dbReference type="Proteomes" id="UP000188181">
    <property type="component" value="Chromosome"/>
</dbReference>
<proteinExistence type="predicted"/>
<name>A0A1Q2MAR7_9BACT</name>
<dbReference type="PANTHER" id="PTHR38471:SF2">
    <property type="entry name" value="FOUR HELIX BUNDLE PROTEIN"/>
    <property type="match status" value="1"/>
</dbReference>
<dbReference type="AlphaFoldDB" id="A0A1Q2MAR7"/>
<dbReference type="Pfam" id="PF05635">
    <property type="entry name" value="23S_rRNA_IVP"/>
    <property type="match status" value="1"/>
</dbReference>
<dbReference type="NCBIfam" id="TIGR02436">
    <property type="entry name" value="four helix bundle protein"/>
    <property type="match status" value="1"/>
</dbReference>
<organism evidence="1 2">
    <name type="scientific">Limihaloglobus sulfuriphilus</name>
    <dbReference type="NCBI Taxonomy" id="1851148"/>
    <lineage>
        <taxon>Bacteria</taxon>
        <taxon>Pseudomonadati</taxon>
        <taxon>Planctomycetota</taxon>
        <taxon>Phycisphaerae</taxon>
        <taxon>Sedimentisphaerales</taxon>
        <taxon>Sedimentisphaeraceae</taxon>
        <taxon>Limihaloglobus</taxon>
    </lineage>
</organism>
<dbReference type="KEGG" id="pbas:SMSP2_00098"/>
<evidence type="ECO:0000313" key="2">
    <source>
        <dbReference type="Proteomes" id="UP000188181"/>
    </source>
</evidence>
<dbReference type="OrthoDB" id="276165at2"/>
<dbReference type="RefSeq" id="WP_146682074.1">
    <property type="nucleotide sequence ID" value="NZ_CP019646.1"/>
</dbReference>
<keyword evidence="2" id="KW-1185">Reference proteome</keyword>
<dbReference type="PANTHER" id="PTHR38471">
    <property type="entry name" value="FOUR HELIX BUNDLE PROTEIN"/>
    <property type="match status" value="1"/>
</dbReference>
<dbReference type="STRING" id="1851148.SMSP2_00098"/>
<sequence length="167" mass="18786">MKYNRFEELPVWKDAASLAADIYRWSSQTVFRGKGDLANQLQRAALSISNNIAEGFERGTTSELLAFLYYARGSAGEVRSMLCVMDMMGDFNNLKSEISNFKSKSESIARQIRGWANSLQNINIAGQRHLNSNSKAVYDSEKRADAFMQKIDKMVEDAREKRGGAIV</sequence>
<protein>
    <submittedName>
        <fullName evidence="1">Four helix bundle protein</fullName>
    </submittedName>
</protein>
<dbReference type="SUPFAM" id="SSF158446">
    <property type="entry name" value="IVS-encoded protein-like"/>
    <property type="match status" value="1"/>
</dbReference>
<evidence type="ECO:0000313" key="1">
    <source>
        <dbReference type="EMBL" id="AQQ69764.1"/>
    </source>
</evidence>
<dbReference type="EMBL" id="CP019646">
    <property type="protein sequence ID" value="AQQ69764.1"/>
    <property type="molecule type" value="Genomic_DNA"/>
</dbReference>
<gene>
    <name evidence="1" type="ORF">SMSP2_00098</name>
</gene>
<dbReference type="InterPro" id="IPR012657">
    <property type="entry name" value="23S_rRNA-intervening_sequence"/>
</dbReference>
<dbReference type="Gene3D" id="1.20.1440.60">
    <property type="entry name" value="23S rRNA-intervening sequence"/>
    <property type="match status" value="1"/>
</dbReference>